<dbReference type="RefSeq" id="XP_012179446.1">
    <property type="nucleotide sequence ID" value="XM_012324056.1"/>
</dbReference>
<feature type="region of interest" description="Disordered" evidence="1">
    <location>
        <begin position="717"/>
        <end position="759"/>
    </location>
</feature>
<evidence type="ECO:0000256" key="1">
    <source>
        <dbReference type="SAM" id="MobiDB-lite"/>
    </source>
</evidence>
<keyword evidence="3" id="KW-1185">Reference proteome</keyword>
<organism evidence="2 3">
    <name type="scientific">Fibroporia radiculosa</name>
    <dbReference type="NCBI Taxonomy" id="599839"/>
    <lineage>
        <taxon>Eukaryota</taxon>
        <taxon>Fungi</taxon>
        <taxon>Dikarya</taxon>
        <taxon>Basidiomycota</taxon>
        <taxon>Agaricomycotina</taxon>
        <taxon>Agaricomycetes</taxon>
        <taxon>Polyporales</taxon>
        <taxon>Fibroporiaceae</taxon>
        <taxon>Fibroporia</taxon>
    </lineage>
</organism>
<dbReference type="STRING" id="599839.J4G1E5"/>
<evidence type="ECO:0000313" key="2">
    <source>
        <dbReference type="EMBL" id="CCM00163.1"/>
    </source>
</evidence>
<reference evidence="2 3" key="1">
    <citation type="journal article" date="2012" name="Appl. Environ. Microbiol.">
        <title>Short-read sequencing for genomic analysis of the brown rot fungus Fibroporia radiculosa.</title>
        <authorList>
            <person name="Tang J.D."/>
            <person name="Perkins A.D."/>
            <person name="Sonstegard T.S."/>
            <person name="Schroeder S.G."/>
            <person name="Burgess S.C."/>
            <person name="Diehl S.V."/>
        </authorList>
    </citation>
    <scope>NUCLEOTIDE SEQUENCE [LARGE SCALE GENOMIC DNA]</scope>
    <source>
        <strain evidence="2 3">TFFH 294</strain>
    </source>
</reference>
<feature type="region of interest" description="Disordered" evidence="1">
    <location>
        <begin position="466"/>
        <end position="495"/>
    </location>
</feature>
<protein>
    <recommendedName>
        <fullName evidence="4">Asteroid domain-containing protein</fullName>
    </recommendedName>
</protein>
<dbReference type="GeneID" id="24095074"/>
<dbReference type="InterPro" id="IPR026832">
    <property type="entry name" value="Asteroid"/>
</dbReference>
<evidence type="ECO:0008006" key="4">
    <source>
        <dbReference type="Google" id="ProtNLM"/>
    </source>
</evidence>
<dbReference type="Proteomes" id="UP000006352">
    <property type="component" value="Unassembled WGS sequence"/>
</dbReference>
<dbReference type="AlphaFoldDB" id="J4G1E5"/>
<feature type="compositionally biased region" description="Basic residues" evidence="1">
    <location>
        <begin position="720"/>
        <end position="729"/>
    </location>
</feature>
<evidence type="ECO:0000313" key="3">
    <source>
        <dbReference type="Proteomes" id="UP000006352"/>
    </source>
</evidence>
<proteinExistence type="predicted"/>
<dbReference type="OrthoDB" id="25987at2759"/>
<accession>J4G1E5</accession>
<dbReference type="PANTHER" id="PTHR15665:SF1">
    <property type="entry name" value="PROTEIN ASTEROID HOMOLOG 1"/>
    <property type="match status" value="1"/>
</dbReference>
<dbReference type="InParanoid" id="J4G1E5"/>
<dbReference type="EMBL" id="HE796968">
    <property type="protein sequence ID" value="CCM00163.1"/>
    <property type="molecule type" value="Genomic_DNA"/>
</dbReference>
<dbReference type="PANTHER" id="PTHR15665">
    <property type="entry name" value="ASTEROID PROTEIN"/>
    <property type="match status" value="1"/>
</dbReference>
<feature type="compositionally biased region" description="Polar residues" evidence="1">
    <location>
        <begin position="481"/>
        <end position="494"/>
    </location>
</feature>
<gene>
    <name evidence="2" type="ORF">FIBRA_02191</name>
</gene>
<dbReference type="HOGENOM" id="CLU_314230_0_0_1"/>
<name>J4G1E5_9APHY</name>
<sequence>MLPPLAYSVCVRTLLDLSRAMNDNVVVHFADGEGDPCAVSLAGRLHAYVVGRDSDFVILNAEGYRGYIPLDEMLWNSVASSSTASDAGSVYSSVYGDVEDDVDANGFKTVRKSKIRKRSAVNQRVGRGLIPPDHLVDSDTDLVLTATVYSPESLAAHLQLPTSLLPLLGALVGNDFTGAPEVTSIDAYNSSKKNDLQQLFFEKQLTLTQRITKVANTLRSLLNAAFPTTSTTHQRRKNKPIRSVIELIQAAISAMLRFPDNLAAVEREAIADRIAEATLQYAIPRFDVPGDDADGDENRPRGLKWMSDVCPLHPRDSCPLFTTLMHSVVDATSVYPGNESLSSNGNIVTEADEMESPRDPHACLAASYIAAYRAGDLSSDMLDALYTGTSWPLLFLENPDKETVARSIGRPIREICYSILDGGIGLMRSSDVDEAEEDEDDDELIDVVEEDDEDLLAPLRGALERFDHPPETAEGEAGDLHSTQPENRSPATKSQRPKIILEYVRRGTRLAAEEVTVPFLRDVVISINNPSLCDDIGNNHTPVPLWSETLRMTFFLRVLKSDVPSVAALVGTPHLMASLAIRWTVMQLHARAEESEEQKEKAMERWTISEARALVEAFSWNASEDSDTQEQSRLQENILERNIQLTAQFLMALDTIEQFAQIMLLTAQVPSPAAHFSGRRFHANLNSRGATRHISPDVGDGLWRACMEDLKDVYAEDKRAKTRKERKKERGPTSTPSKNEKKNNQPRGGMYGMLAGLEV</sequence>